<feature type="domain" description="HTH lysR-type" evidence="1">
    <location>
        <begin position="1"/>
        <end position="62"/>
    </location>
</feature>
<protein>
    <submittedName>
        <fullName evidence="2">Transcription regulator HTH, LysR</fullName>
    </submittedName>
</protein>
<dbReference type="InterPro" id="IPR000847">
    <property type="entry name" value="LysR_HTH_N"/>
</dbReference>
<dbReference type="Gene3D" id="1.10.10.10">
    <property type="entry name" value="Winged helix-like DNA-binding domain superfamily/Winged helix DNA-binding domain"/>
    <property type="match status" value="1"/>
</dbReference>
<evidence type="ECO:0000313" key="2">
    <source>
        <dbReference type="EMBL" id="CAB4169953.1"/>
    </source>
</evidence>
<organism evidence="2">
    <name type="scientific">uncultured Caudovirales phage</name>
    <dbReference type="NCBI Taxonomy" id="2100421"/>
    <lineage>
        <taxon>Viruses</taxon>
        <taxon>Duplodnaviria</taxon>
        <taxon>Heunggongvirae</taxon>
        <taxon>Uroviricota</taxon>
        <taxon>Caudoviricetes</taxon>
        <taxon>Peduoviridae</taxon>
        <taxon>Maltschvirus</taxon>
        <taxon>Maltschvirus maltsch</taxon>
    </lineage>
</organism>
<accession>A0A6J5PES6</accession>
<proteinExistence type="predicted"/>
<sequence>MKLRKLDILDLMLLRILGEDKKMSEAAKILNLSQAAITSRVYKIEKSIGPIITRDTRTRNLTEKGALAAALSSDCLDILEKI</sequence>
<dbReference type="InterPro" id="IPR036390">
    <property type="entry name" value="WH_DNA-bd_sf"/>
</dbReference>
<name>A0A6J5PES6_9CAUD</name>
<evidence type="ECO:0000259" key="1">
    <source>
        <dbReference type="PROSITE" id="PS50931"/>
    </source>
</evidence>
<dbReference type="GO" id="GO:0003700">
    <property type="term" value="F:DNA-binding transcription factor activity"/>
    <property type="evidence" value="ECO:0007669"/>
    <property type="project" value="InterPro"/>
</dbReference>
<dbReference type="InterPro" id="IPR036388">
    <property type="entry name" value="WH-like_DNA-bd_sf"/>
</dbReference>
<gene>
    <name evidence="2" type="ORF">UFOVP901_21</name>
</gene>
<dbReference type="PROSITE" id="PS50931">
    <property type="entry name" value="HTH_LYSR"/>
    <property type="match status" value="1"/>
</dbReference>
<dbReference type="Pfam" id="PF00126">
    <property type="entry name" value="HTH_1"/>
    <property type="match status" value="1"/>
</dbReference>
<reference evidence="2" key="1">
    <citation type="submission" date="2020-05" db="EMBL/GenBank/DDBJ databases">
        <authorList>
            <person name="Chiriac C."/>
            <person name="Salcher M."/>
            <person name="Ghai R."/>
            <person name="Kavagutti S V."/>
        </authorList>
    </citation>
    <scope>NUCLEOTIDE SEQUENCE</scope>
</reference>
<dbReference type="EMBL" id="LR796852">
    <property type="protein sequence ID" value="CAB4169953.1"/>
    <property type="molecule type" value="Genomic_DNA"/>
</dbReference>
<dbReference type="SUPFAM" id="SSF46785">
    <property type="entry name" value="Winged helix' DNA-binding domain"/>
    <property type="match status" value="1"/>
</dbReference>